<proteinExistence type="predicted"/>
<dbReference type="AlphaFoldDB" id="A0AAP9NLQ4"/>
<keyword evidence="1" id="KW-1133">Transmembrane helix</keyword>
<organism evidence="2 3">
    <name type="scientific">Vreelandella titanicae</name>
    <dbReference type="NCBI Taxonomy" id="664683"/>
    <lineage>
        <taxon>Bacteria</taxon>
        <taxon>Pseudomonadati</taxon>
        <taxon>Pseudomonadota</taxon>
        <taxon>Gammaproteobacteria</taxon>
        <taxon>Oceanospirillales</taxon>
        <taxon>Halomonadaceae</taxon>
        <taxon>Vreelandella</taxon>
    </lineage>
</organism>
<dbReference type="Proteomes" id="UP000509761">
    <property type="component" value="Chromosome"/>
</dbReference>
<keyword evidence="1" id="KW-0472">Membrane</keyword>
<evidence type="ECO:0000313" key="2">
    <source>
        <dbReference type="EMBL" id="QKS24203.1"/>
    </source>
</evidence>
<evidence type="ECO:0000313" key="3">
    <source>
        <dbReference type="Proteomes" id="UP000509761"/>
    </source>
</evidence>
<accession>A0AAP9NLQ4</accession>
<keyword evidence="1" id="KW-0812">Transmembrane</keyword>
<evidence type="ECO:0000256" key="1">
    <source>
        <dbReference type="SAM" id="Phobius"/>
    </source>
</evidence>
<name>A0AAP9NLQ4_9GAMM</name>
<feature type="transmembrane region" description="Helical" evidence="1">
    <location>
        <begin position="87"/>
        <end position="108"/>
    </location>
</feature>
<reference evidence="2 3" key="1">
    <citation type="submission" date="2019-12" db="EMBL/GenBank/DDBJ databases">
        <title>Genome sequencing and assembly of endphytes of Porphyra tenera.</title>
        <authorList>
            <person name="Park J.M."/>
            <person name="Shin R."/>
            <person name="Jo S.H."/>
        </authorList>
    </citation>
    <scope>NUCLEOTIDE SEQUENCE [LARGE SCALE GENOMIC DNA]</scope>
    <source>
        <strain evidence="2 3">GPM3</strain>
    </source>
</reference>
<feature type="transmembrane region" description="Helical" evidence="1">
    <location>
        <begin position="6"/>
        <end position="26"/>
    </location>
</feature>
<sequence>MASSRFLLLILILIAGYIFISNYTLTKGRIARSNGQHLYLKSAVCGLIFFIISYFLQNKLSDYFLFNYTLNFVPNAFKEDIDQLTRAALLAISLSVFFLTLLQVPVYWSRFILNSTWLDRQLEKRFSNKFANFLIKVAEALWLTLQYTGWKYAQWVERASLAGNPVDELLLDVMLDEDGAIMTCDDNGKVFIGFILELPDPTQPHGERTITMVPIMSGSLCKDFQQLHITTDYSDTLLPTIESEADVGTYDSPSDIAILIYTKKIRILRRFDLGMFEAFFRRKVCACGHDIYLPKPVRQNIMLATSSKDG</sequence>
<gene>
    <name evidence="2" type="ORF">FX987_01977</name>
</gene>
<dbReference type="RefSeq" id="WP_174788173.1">
    <property type="nucleotide sequence ID" value="NZ_CP054580.1"/>
</dbReference>
<feature type="transmembrane region" description="Helical" evidence="1">
    <location>
        <begin position="38"/>
        <end position="56"/>
    </location>
</feature>
<protein>
    <submittedName>
        <fullName evidence="2">Uncharacterized protein</fullName>
    </submittedName>
</protein>
<dbReference type="EMBL" id="CP054580">
    <property type="protein sequence ID" value="QKS24203.1"/>
    <property type="molecule type" value="Genomic_DNA"/>
</dbReference>
<keyword evidence="3" id="KW-1185">Reference proteome</keyword>